<dbReference type="OrthoDB" id="10031931at2759"/>
<gene>
    <name evidence="5" type="primary">LOC109487109</name>
</gene>
<dbReference type="CDD" id="cd01671">
    <property type="entry name" value="CARD"/>
    <property type="match status" value="1"/>
</dbReference>
<evidence type="ECO:0000256" key="1">
    <source>
        <dbReference type="SAM" id="Coils"/>
    </source>
</evidence>
<feature type="compositionally biased region" description="Low complexity" evidence="2">
    <location>
        <begin position="476"/>
        <end position="487"/>
    </location>
</feature>
<organism evidence="4 5">
    <name type="scientific">Branchiostoma belcheri</name>
    <name type="common">Amphioxus</name>
    <dbReference type="NCBI Taxonomy" id="7741"/>
    <lineage>
        <taxon>Eukaryota</taxon>
        <taxon>Metazoa</taxon>
        <taxon>Chordata</taxon>
        <taxon>Cephalochordata</taxon>
        <taxon>Leptocardii</taxon>
        <taxon>Amphioxiformes</taxon>
        <taxon>Branchiostomatidae</taxon>
        <taxon>Branchiostoma</taxon>
    </lineage>
</organism>
<dbReference type="InterPro" id="IPR037939">
    <property type="entry name" value="CRADD"/>
</dbReference>
<feature type="coiled-coil region" evidence="1">
    <location>
        <begin position="113"/>
        <end position="147"/>
    </location>
</feature>
<dbReference type="Pfam" id="PF00619">
    <property type="entry name" value="CARD"/>
    <property type="match status" value="1"/>
</dbReference>
<feature type="coiled-coil region" evidence="1">
    <location>
        <begin position="184"/>
        <end position="211"/>
    </location>
</feature>
<dbReference type="SMART" id="SM00114">
    <property type="entry name" value="CARD"/>
    <property type="match status" value="1"/>
</dbReference>
<name>A0A6P5AAK8_BRABE</name>
<keyword evidence="4" id="KW-1185">Reference proteome</keyword>
<feature type="region of interest" description="Disordered" evidence="2">
    <location>
        <begin position="326"/>
        <end position="525"/>
    </location>
</feature>
<dbReference type="RefSeq" id="XP_019646638.1">
    <property type="nucleotide sequence ID" value="XM_019791079.1"/>
</dbReference>
<proteinExistence type="predicted"/>
<dbReference type="InterPro" id="IPR001315">
    <property type="entry name" value="CARD"/>
</dbReference>
<evidence type="ECO:0000313" key="5">
    <source>
        <dbReference type="RefSeq" id="XP_019646638.1"/>
    </source>
</evidence>
<evidence type="ECO:0000256" key="2">
    <source>
        <dbReference type="SAM" id="MobiDB-lite"/>
    </source>
</evidence>
<dbReference type="PANTHER" id="PTHR15034">
    <property type="entry name" value="DEATH DOMAIN-CONTAINING PROTEIN CRADD"/>
    <property type="match status" value="1"/>
</dbReference>
<protein>
    <submittedName>
        <fullName evidence="5">DNA ligase 1-like</fullName>
    </submittedName>
</protein>
<feature type="compositionally biased region" description="Basic and acidic residues" evidence="2">
    <location>
        <begin position="435"/>
        <end position="471"/>
    </location>
</feature>
<feature type="compositionally biased region" description="Polar residues" evidence="2">
    <location>
        <begin position="344"/>
        <end position="359"/>
    </location>
</feature>
<evidence type="ECO:0000259" key="3">
    <source>
        <dbReference type="PROSITE" id="PS50209"/>
    </source>
</evidence>
<dbReference type="SUPFAM" id="SSF47986">
    <property type="entry name" value="DEATH domain"/>
    <property type="match status" value="1"/>
</dbReference>
<dbReference type="GO" id="GO:0002020">
    <property type="term" value="F:protease binding"/>
    <property type="evidence" value="ECO:0007669"/>
    <property type="project" value="InterPro"/>
</dbReference>
<feature type="region of interest" description="Disordered" evidence="2">
    <location>
        <begin position="285"/>
        <end position="314"/>
    </location>
</feature>
<dbReference type="KEGG" id="bbel:109487109"/>
<sequence>MDEQDKKKLVRNRVAIVESLIVEDVRAFLIEREVFTSDQFQQITRQTTRRHKAEELLDLLPTRGPKAFQEFRKALKQCNYSFLDSLLEKGGLEGKPQHTERQKTIPESLLNSLKSLTEENAKLKAELKTLRAENAQKQKNIDNLKRQNDSRVLKEHVQNEKTKKVQEELKTYKEKVRIMSSVTTDKLLRDLEKERKQKETLQREKEEMSKKLRDICRGYEGLRKKVEECKKNHGRKIIHLGSNKLVVQNPEKPQVIKGTGVVTSSMKDGVKAARGLQRTQTMFTVGSPGQVSPDSTRCNTAPGRGQKPESKPVTKTIIVPSWNEVSKENKAVSHSTKPVVRVGGTSTVSPKGSNTSSHPPTFARGATEETSPRQVRSRATLKSTMTTPTQVGKDKTQKQETGHNKLSTTPPAGQQFSATRLSPHRPPTGSSGYRSESRSTTRTHDTDDISEDTRSRTSERQGLLSRRDKASPNRVSTGRSSSSSGRHSTTKVKIKVPSPDLRGPISIEYEIANESQSVDSDSTES</sequence>
<feature type="domain" description="CARD" evidence="3">
    <location>
        <begin position="1"/>
        <end position="90"/>
    </location>
</feature>
<reference evidence="5" key="1">
    <citation type="submission" date="2025-08" db="UniProtKB">
        <authorList>
            <consortium name="RefSeq"/>
        </authorList>
    </citation>
    <scope>IDENTIFICATION</scope>
    <source>
        <tissue evidence="5">Gonad</tissue>
    </source>
</reference>
<evidence type="ECO:0000313" key="4">
    <source>
        <dbReference type="Proteomes" id="UP000515135"/>
    </source>
</evidence>
<feature type="compositionally biased region" description="Polar residues" evidence="2">
    <location>
        <begin position="404"/>
        <end position="420"/>
    </location>
</feature>
<dbReference type="AlphaFoldDB" id="A0A6P5AAK8"/>
<feature type="compositionally biased region" description="Basic and acidic residues" evidence="2">
    <location>
        <begin position="392"/>
        <end position="403"/>
    </location>
</feature>
<feature type="compositionally biased region" description="Polar residues" evidence="2">
    <location>
        <begin position="285"/>
        <end position="299"/>
    </location>
</feature>
<dbReference type="PANTHER" id="PTHR15034:SF5">
    <property type="entry name" value="DEATH DOMAIN-CONTAINING PROTEIN CRADD"/>
    <property type="match status" value="1"/>
</dbReference>
<accession>A0A6P5AAK8</accession>
<dbReference type="PROSITE" id="PS50209">
    <property type="entry name" value="CARD"/>
    <property type="match status" value="1"/>
</dbReference>
<dbReference type="GO" id="GO:0070513">
    <property type="term" value="F:death domain binding"/>
    <property type="evidence" value="ECO:0007669"/>
    <property type="project" value="InterPro"/>
</dbReference>
<dbReference type="GO" id="GO:0042981">
    <property type="term" value="P:regulation of apoptotic process"/>
    <property type="evidence" value="ECO:0007669"/>
    <property type="project" value="InterPro"/>
</dbReference>
<dbReference type="GeneID" id="109487109"/>
<keyword evidence="1" id="KW-0175">Coiled coil</keyword>
<feature type="compositionally biased region" description="Polar residues" evidence="2">
    <location>
        <begin position="513"/>
        <end position="525"/>
    </location>
</feature>
<dbReference type="Proteomes" id="UP000515135">
    <property type="component" value="Unplaced"/>
</dbReference>
<feature type="compositionally biased region" description="Polar residues" evidence="2">
    <location>
        <begin position="380"/>
        <end position="390"/>
    </location>
</feature>
<dbReference type="Gene3D" id="1.10.533.10">
    <property type="entry name" value="Death Domain, Fas"/>
    <property type="match status" value="1"/>
</dbReference>
<dbReference type="InterPro" id="IPR011029">
    <property type="entry name" value="DEATH-like_dom_sf"/>
</dbReference>